<protein>
    <submittedName>
        <fullName evidence="3">S-layer homology domain-containing protein</fullName>
    </submittedName>
</protein>
<evidence type="ECO:0000256" key="1">
    <source>
        <dbReference type="SAM" id="SignalP"/>
    </source>
</evidence>
<dbReference type="Pfam" id="PF00395">
    <property type="entry name" value="SLH"/>
    <property type="match status" value="2"/>
</dbReference>
<sequence length="680" mass="71878">MTLVSRGKSWVSMIVLLTLIWAGAVLPASSASAANATPFSDVASGHWAEKWISKLAAQGLLIGNNGLFSPNDSLSREQAVLIAIRFMGLEDKVDVNGIVALPGTIDVDNYYKPYINYAFQQKLLNVTEEANLANNEQGKKWGSAPATREWMAKLLVRAVGKEADATAQAGVATTFADNSFIDTSLLGFVNAAVSNKLMNGVDGNRFDPKSSLTRAMAATVFGRAETLAPVAYDGQVTGTLMSFDVNHLTVLPDNGQQVSYLLNENTVYSHLDSEKIAGQEVLKQYGKVTVIGSGGAAQYVEQIDDNAAVRTVSGKIVLIKPGELTLRVNDSLETYPYDISTPPVVKDAAGTALTTASLTEGSTVSLKVDTIPSSGKIISIDVAKASIVGTLESVNKTDKTLKLTIGGKVEAKVLANTVAVTIPGVTAATLDDLYAGDSVSLELDASGYVSAVTVSNRNIQTLNSAVILKYDEEYKLLLVQDSAKNSKPLFIKDTTRFNLDGEKITAEAGVELLNTIGKVNIAYSGDTVVSAAFITKAIGTVTSIDTDGGKMKVKDASGNSISLTFSAPDVFMYGEMSPTIEDVEVGDVVTAYLDTTLDGVVDMVDVHRTIDYIVLGVKASSDELTVTKTGSSGTETWNIAADVKLLDAAGNTVKLSAFATGNSIKVTYQGLQMVSIQKAY</sequence>
<keyword evidence="1" id="KW-0732">Signal</keyword>
<dbReference type="PROSITE" id="PS51272">
    <property type="entry name" value="SLH"/>
    <property type="match status" value="2"/>
</dbReference>
<organism evidence="3 4">
    <name type="scientific">Cohnella lubricantis</name>
    <dbReference type="NCBI Taxonomy" id="2163172"/>
    <lineage>
        <taxon>Bacteria</taxon>
        <taxon>Bacillati</taxon>
        <taxon>Bacillota</taxon>
        <taxon>Bacilli</taxon>
        <taxon>Bacillales</taxon>
        <taxon>Paenibacillaceae</taxon>
        <taxon>Cohnella</taxon>
    </lineage>
</organism>
<gene>
    <name evidence="3" type="ORF">H4Q31_04400</name>
</gene>
<feature type="domain" description="SLH" evidence="2">
    <location>
        <begin position="172"/>
        <end position="235"/>
    </location>
</feature>
<comment type="caution">
    <text evidence="3">The sequence shown here is derived from an EMBL/GenBank/DDBJ whole genome shotgun (WGS) entry which is preliminary data.</text>
</comment>
<name>A0A841T973_9BACL</name>
<dbReference type="PANTHER" id="PTHR43308">
    <property type="entry name" value="OUTER MEMBRANE PROTEIN ALPHA-RELATED"/>
    <property type="match status" value="1"/>
</dbReference>
<dbReference type="RefSeq" id="WP_185177857.1">
    <property type="nucleotide sequence ID" value="NZ_CBCSEP010000013.1"/>
</dbReference>
<dbReference type="Proteomes" id="UP000574133">
    <property type="component" value="Unassembled WGS sequence"/>
</dbReference>
<proteinExistence type="predicted"/>
<dbReference type="EMBL" id="JACJVN010000019">
    <property type="protein sequence ID" value="MBB6676565.1"/>
    <property type="molecule type" value="Genomic_DNA"/>
</dbReference>
<evidence type="ECO:0000313" key="3">
    <source>
        <dbReference type="EMBL" id="MBB6676565.1"/>
    </source>
</evidence>
<dbReference type="PANTHER" id="PTHR43308:SF1">
    <property type="entry name" value="OUTER MEMBRANE PROTEIN ALPHA"/>
    <property type="match status" value="1"/>
</dbReference>
<dbReference type="AlphaFoldDB" id="A0A841T973"/>
<accession>A0A841T973</accession>
<feature type="chain" id="PRO_5033049129" evidence="1">
    <location>
        <begin position="34"/>
        <end position="680"/>
    </location>
</feature>
<feature type="domain" description="SLH" evidence="2">
    <location>
        <begin position="35"/>
        <end position="97"/>
    </location>
</feature>
<dbReference type="InterPro" id="IPR051465">
    <property type="entry name" value="Cell_Envelope_Struct_Comp"/>
</dbReference>
<feature type="signal peptide" evidence="1">
    <location>
        <begin position="1"/>
        <end position="33"/>
    </location>
</feature>
<keyword evidence="4" id="KW-1185">Reference proteome</keyword>
<evidence type="ECO:0000259" key="2">
    <source>
        <dbReference type="PROSITE" id="PS51272"/>
    </source>
</evidence>
<reference evidence="3 4" key="1">
    <citation type="submission" date="2020-08" db="EMBL/GenBank/DDBJ databases">
        <title>Cohnella phylogeny.</title>
        <authorList>
            <person name="Dunlap C."/>
        </authorList>
    </citation>
    <scope>NUCLEOTIDE SEQUENCE [LARGE SCALE GENOMIC DNA]</scope>
    <source>
        <strain evidence="3 4">DSM 103658</strain>
    </source>
</reference>
<dbReference type="InterPro" id="IPR001119">
    <property type="entry name" value="SLH_dom"/>
</dbReference>
<evidence type="ECO:0000313" key="4">
    <source>
        <dbReference type="Proteomes" id="UP000574133"/>
    </source>
</evidence>